<accession>A0A5B1CJI3</accession>
<dbReference type="InterPro" id="IPR051808">
    <property type="entry name" value="Type_IV_pilus_biogenesis"/>
</dbReference>
<dbReference type="GO" id="GO:0009306">
    <property type="term" value="P:protein secretion"/>
    <property type="evidence" value="ECO:0007669"/>
    <property type="project" value="InterPro"/>
</dbReference>
<proteinExistence type="inferred from homology"/>
<dbReference type="EMBL" id="VRLW01000001">
    <property type="protein sequence ID" value="KAA1259613.1"/>
    <property type="molecule type" value="Genomic_DNA"/>
</dbReference>
<feature type="domain" description="Type II/III secretion system secretin-like" evidence="3">
    <location>
        <begin position="952"/>
        <end position="1160"/>
    </location>
</feature>
<organism evidence="4 5">
    <name type="scientific">Rubripirellula obstinata</name>
    <dbReference type="NCBI Taxonomy" id="406547"/>
    <lineage>
        <taxon>Bacteria</taxon>
        <taxon>Pseudomonadati</taxon>
        <taxon>Planctomycetota</taxon>
        <taxon>Planctomycetia</taxon>
        <taxon>Pirellulales</taxon>
        <taxon>Pirellulaceae</taxon>
        <taxon>Rubripirellula</taxon>
    </lineage>
</organism>
<evidence type="ECO:0000313" key="4">
    <source>
        <dbReference type="EMBL" id="KAA1259613.1"/>
    </source>
</evidence>
<feature type="compositionally biased region" description="Acidic residues" evidence="2">
    <location>
        <begin position="1057"/>
        <end position="1081"/>
    </location>
</feature>
<dbReference type="Proteomes" id="UP000322699">
    <property type="component" value="Unassembled WGS sequence"/>
</dbReference>
<name>A0A5B1CJI3_9BACT</name>
<feature type="region of interest" description="Disordered" evidence="2">
    <location>
        <begin position="233"/>
        <end position="259"/>
    </location>
</feature>
<dbReference type="Pfam" id="PF00263">
    <property type="entry name" value="Secretin"/>
    <property type="match status" value="1"/>
</dbReference>
<sequence length="1177" mass="126736">MNRHNIANTDMPKTSFAWVMPIALAAFTMMVTTKPVKAQFGMPPTQSPATVPTPSAASTKSAASMKSAGERIGSVRSAIQQRDYATAVQGYRALTPMLAGNPALAAEAAELKTQLTNIGFDAALLDLPLKSSAPQATPAYASANQGLQRMPSVAGAKPMTDPAAAKAEALRQIAIGRAALDRGDVQAALGAAGKAQSLGVPENAFAAGEPRVWQLVLDAESAARRSGIALASATQNVASSGTPNSGMPNSGMVVQTAGGQAPADDAAAVAQMLFNQPAANTPSPIQQVQNTQDAPKSNSYASEAYQLGLQSLSQGDRSEARKKFLEAWRYKSDLSVAEQNQLQDKLTLLQPKRLVPSKGKDASELTEIDKVQLESEAKTRRLYREVTSELANAEQTKSDAPLDSLDQLERLRRRVDGSDVDDKAKRSLIVLVDRALKEQKTYIDANRAKIDLDIINDSVKSEMAREDARDQAIDQEVSTLTDTFNNLIRDRRYGEAEVIAKQVGELLPGSTIAAQMHHTARMKTMLLRNQDLKNAKEDGFLNEMLAIEESAIITNPNNPISMPDSETWKQLSIDRLGRADKDSRLSEAEQAIRRKLSNKVNIKFRNRPLGEVLNDLSAMSGVPIVIDERALSSVRVTAELPVSLQLQEPIMLQSALNLILEQNELAHMIRNDVLMITTRQVKESNTYVETYRVTDLVTPIPNFVSGYEDGLAGALRAAYQMTQPQADVQLVPVSMSDLGNNMASAMTPMSGSPQKYGGNNVLGQYHSMGSQGGFGPGGSPGAGAGGGGSFADFQSLIDLIQTTVSPDTWDALGGPSTMREYPQNLSLVISTTSDVHDQISDLLESLRRLQNLQITIEVRFITLSDSFAEQIGVDFDFQVDDNNKSFPDEDGGGSITIGATAGGTPTADLDITFENTAFDLAAPAFGGANLGSAANLGFSILSDIEAFFFIQAIQTDNRTNVMQAPKVTLFDGQIATISDFSQRPFVTSITPVVGDFAVAQQPVIVVLNEGTQLNVQGIVSDDKRFVRLTLVPFFSQIGDVNTFTFEGSRTTRRSSRDEEDTNGDGVVDENDAADSEEEEDIISGTTVQLPTFAFTTVSTTVSVPDGGTILLGGIKRLAESRAERGVPMLSKIPYLSRLFKNVSVGRDARSLMLMVTPRIIIQEEEELAQTGFDPTRQ</sequence>
<dbReference type="PANTHER" id="PTHR30604">
    <property type="entry name" value="PROTEIN TRANSPORT PROTEIN HOFQ"/>
    <property type="match status" value="1"/>
</dbReference>
<evidence type="ECO:0000256" key="2">
    <source>
        <dbReference type="SAM" id="MobiDB-lite"/>
    </source>
</evidence>
<evidence type="ECO:0000259" key="3">
    <source>
        <dbReference type="Pfam" id="PF00263"/>
    </source>
</evidence>
<dbReference type="Gene3D" id="3.55.50.30">
    <property type="match status" value="1"/>
</dbReference>
<dbReference type="InterPro" id="IPR004845">
    <property type="entry name" value="T2SS_GspD_CS"/>
</dbReference>
<feature type="region of interest" description="Disordered" evidence="2">
    <location>
        <begin position="1047"/>
        <end position="1081"/>
    </location>
</feature>
<dbReference type="PROSITE" id="PS00875">
    <property type="entry name" value="T2SP_D"/>
    <property type="match status" value="1"/>
</dbReference>
<dbReference type="InterPro" id="IPR004846">
    <property type="entry name" value="T2SS/T3SS_dom"/>
</dbReference>
<evidence type="ECO:0000256" key="1">
    <source>
        <dbReference type="RuleBase" id="RU004003"/>
    </source>
</evidence>
<dbReference type="AlphaFoldDB" id="A0A5B1CJI3"/>
<feature type="compositionally biased region" description="Polar residues" evidence="2">
    <location>
        <begin position="233"/>
        <end position="248"/>
    </location>
</feature>
<dbReference type="PANTHER" id="PTHR30604:SF1">
    <property type="entry name" value="DNA UTILIZATION PROTEIN HOFQ"/>
    <property type="match status" value="1"/>
</dbReference>
<reference evidence="4 5" key="1">
    <citation type="submission" date="2019-08" db="EMBL/GenBank/DDBJ databases">
        <title>Deep-cultivation of Planctomycetes and their phenomic and genomic characterization uncovers novel biology.</title>
        <authorList>
            <person name="Wiegand S."/>
            <person name="Jogler M."/>
            <person name="Boedeker C."/>
            <person name="Pinto D."/>
            <person name="Vollmers J."/>
            <person name="Rivas-Marin E."/>
            <person name="Kohn T."/>
            <person name="Peeters S.H."/>
            <person name="Heuer A."/>
            <person name="Rast P."/>
            <person name="Oberbeckmann S."/>
            <person name="Bunk B."/>
            <person name="Jeske O."/>
            <person name="Meyerdierks A."/>
            <person name="Storesund J.E."/>
            <person name="Kallscheuer N."/>
            <person name="Luecker S."/>
            <person name="Lage O.M."/>
            <person name="Pohl T."/>
            <person name="Merkel B.J."/>
            <person name="Hornburger P."/>
            <person name="Mueller R.-W."/>
            <person name="Bruemmer F."/>
            <person name="Labrenz M."/>
            <person name="Spormann A.M."/>
            <person name="Op Den Camp H."/>
            <person name="Overmann J."/>
            <person name="Amann R."/>
            <person name="Jetten M.S.M."/>
            <person name="Mascher T."/>
            <person name="Medema M.H."/>
            <person name="Devos D.P."/>
            <person name="Kaster A.-K."/>
            <person name="Ovreas L."/>
            <person name="Rohde M."/>
            <person name="Galperin M.Y."/>
            <person name="Jogler C."/>
        </authorList>
    </citation>
    <scope>NUCLEOTIDE SEQUENCE [LARGE SCALE GENOMIC DNA]</scope>
    <source>
        <strain evidence="4 5">LF1</strain>
    </source>
</reference>
<keyword evidence="5" id="KW-1185">Reference proteome</keyword>
<comment type="similarity">
    <text evidence="1">Belongs to the bacterial secretin family.</text>
</comment>
<protein>
    <submittedName>
        <fullName evidence="4">Outer membrane porin HofQ</fullName>
    </submittedName>
</protein>
<feature type="region of interest" description="Disordered" evidence="2">
    <location>
        <begin position="42"/>
        <end position="65"/>
    </location>
</feature>
<evidence type="ECO:0000313" key="5">
    <source>
        <dbReference type="Proteomes" id="UP000322699"/>
    </source>
</evidence>
<gene>
    <name evidence="4" type="ORF">LF1_21470</name>
</gene>
<feature type="compositionally biased region" description="Low complexity" evidence="2">
    <location>
        <begin position="43"/>
        <end position="64"/>
    </location>
</feature>
<comment type="caution">
    <text evidence="4">The sequence shown here is derived from an EMBL/GenBank/DDBJ whole genome shotgun (WGS) entry which is preliminary data.</text>
</comment>